<accession>A0A438G2R1</accession>
<dbReference type="AlphaFoldDB" id="A0A438G2R1"/>
<protein>
    <submittedName>
        <fullName evidence="2">Uncharacterized protein</fullName>
    </submittedName>
</protein>
<evidence type="ECO:0000256" key="1">
    <source>
        <dbReference type="SAM" id="Phobius"/>
    </source>
</evidence>
<comment type="caution">
    <text evidence="2">The sequence shown here is derived from an EMBL/GenBank/DDBJ whole genome shotgun (WGS) entry which is preliminary data.</text>
</comment>
<proteinExistence type="predicted"/>
<name>A0A438G2R1_VITVI</name>
<reference evidence="2 3" key="1">
    <citation type="journal article" date="2018" name="PLoS Genet.">
        <title>Population sequencing reveals clonal diversity and ancestral inbreeding in the grapevine cultivar Chardonnay.</title>
        <authorList>
            <person name="Roach M.J."/>
            <person name="Johnson D.L."/>
            <person name="Bohlmann J."/>
            <person name="van Vuuren H.J."/>
            <person name="Jones S.J."/>
            <person name="Pretorius I.S."/>
            <person name="Schmidt S.A."/>
            <person name="Borneman A.R."/>
        </authorList>
    </citation>
    <scope>NUCLEOTIDE SEQUENCE [LARGE SCALE GENOMIC DNA]</scope>
    <source>
        <strain evidence="3">cv. Chardonnay</strain>
        <tissue evidence="2">Leaf</tissue>
    </source>
</reference>
<keyword evidence="1" id="KW-0472">Membrane</keyword>
<sequence>MFTLGTIGSMAHGIYYTCCISYMRAWVLIIGYLSLVSLRFYHPITLAYYVPCLKTTLRPWDQISSSTASMWTEVTCSRIDDSMLSDLRPILHFDAIQGHISVRMRFTDHEGVACLSLFARSRFILFDIAVILGWGYLRTDRIHLMPYWGIFPSFSHGGDRSQMSIAVSVTRPRYVVFASLTIVPELFVDMSSQCVRRSRLVESLLAISSSLRFAAACHTGAYFPHIVSLQSSVQSHRSFTFRRSKPSPLLSFGVQSYHRFSDRHSESHPQFRRSESLSLLGLTFRVIIIISQFRRSELSSVFRSTFRVAFSVSAFRVVIASQLRCSEPSSHFSQFRRSEPSSIFRSTFRVAFSVLAFRVLSYSQFDVQSHHHHFSVSAFRAIIKSSSSSLSFGVQSRHRFSDRRSESPSQFDVQSHHHHFSVSAFRAIISFRSTFRVASSVSAFRVVITSQLRCSEPSSLLLLVSAFRAIIGFQIDVQSRVLGFGVQSHFSESSSVFRSTFRVAFSVSAFRVVITSQLRCSEPSSLLLSVSAFRAIIGFQIDVQSRVLSFGVQSRHSRFQRSGVVITSQLRCSEPSSLLLLVSAFRAIIGFQIDVQSRVLGFGVQSRYHFSASVFRAIITTSLSFGVRAIIGFQIDIQSPLLGFGVQSRYHFSV</sequence>
<dbReference type="Proteomes" id="UP000288805">
    <property type="component" value="Unassembled WGS sequence"/>
</dbReference>
<dbReference type="EMBL" id="QGNW01000651">
    <property type="protein sequence ID" value="RVW66482.1"/>
    <property type="molecule type" value="Genomic_DNA"/>
</dbReference>
<keyword evidence="1" id="KW-1133">Transmembrane helix</keyword>
<gene>
    <name evidence="2" type="ORF">CK203_065090</name>
</gene>
<evidence type="ECO:0000313" key="2">
    <source>
        <dbReference type="EMBL" id="RVW66482.1"/>
    </source>
</evidence>
<keyword evidence="1" id="KW-0812">Transmembrane</keyword>
<organism evidence="2 3">
    <name type="scientific">Vitis vinifera</name>
    <name type="common">Grape</name>
    <dbReference type="NCBI Taxonomy" id="29760"/>
    <lineage>
        <taxon>Eukaryota</taxon>
        <taxon>Viridiplantae</taxon>
        <taxon>Streptophyta</taxon>
        <taxon>Embryophyta</taxon>
        <taxon>Tracheophyta</taxon>
        <taxon>Spermatophyta</taxon>
        <taxon>Magnoliopsida</taxon>
        <taxon>eudicotyledons</taxon>
        <taxon>Gunneridae</taxon>
        <taxon>Pentapetalae</taxon>
        <taxon>rosids</taxon>
        <taxon>Vitales</taxon>
        <taxon>Vitaceae</taxon>
        <taxon>Viteae</taxon>
        <taxon>Vitis</taxon>
    </lineage>
</organism>
<feature type="transmembrane region" description="Helical" evidence="1">
    <location>
        <begin position="14"/>
        <end position="35"/>
    </location>
</feature>
<evidence type="ECO:0000313" key="3">
    <source>
        <dbReference type="Proteomes" id="UP000288805"/>
    </source>
</evidence>